<comment type="caution">
    <text evidence="1">The sequence shown here is derived from an EMBL/GenBank/DDBJ whole genome shotgun (WGS) entry which is preliminary data.</text>
</comment>
<dbReference type="AlphaFoldDB" id="X0YZB2"/>
<reference evidence="1" key="1">
    <citation type="journal article" date="2014" name="Front. Microbiol.">
        <title>High frequency of phylogenetically diverse reductive dehalogenase-homologous genes in deep subseafloor sedimentary metagenomes.</title>
        <authorList>
            <person name="Kawai M."/>
            <person name="Futagami T."/>
            <person name="Toyoda A."/>
            <person name="Takaki Y."/>
            <person name="Nishi S."/>
            <person name="Hori S."/>
            <person name="Arai W."/>
            <person name="Tsubouchi T."/>
            <person name="Morono Y."/>
            <person name="Uchiyama I."/>
            <person name="Ito T."/>
            <person name="Fujiyama A."/>
            <person name="Inagaki F."/>
            <person name="Takami H."/>
        </authorList>
    </citation>
    <scope>NUCLEOTIDE SEQUENCE</scope>
    <source>
        <strain evidence="1">Expedition CK06-06</strain>
    </source>
</reference>
<accession>X0YZB2</accession>
<protein>
    <submittedName>
        <fullName evidence="1">Uncharacterized protein</fullName>
    </submittedName>
</protein>
<gene>
    <name evidence="1" type="ORF">S01H4_18667</name>
</gene>
<proteinExistence type="predicted"/>
<organism evidence="1">
    <name type="scientific">marine sediment metagenome</name>
    <dbReference type="NCBI Taxonomy" id="412755"/>
    <lineage>
        <taxon>unclassified sequences</taxon>
        <taxon>metagenomes</taxon>
        <taxon>ecological metagenomes</taxon>
    </lineage>
</organism>
<sequence>MENIKTKNQAVKAFKEEALPLIDAVVLAPDQATIDRAWAAFVKICWTKGKFIPAHFLKGSVSPKMQFERVTGWNPPSLDELGIAPEPSVSEHWFQRYQTAVGEPFHSKGDPDGYPSLIGPGVIQWAWDFMPDHYLIVRCYGKAEVEPEWEVQIRKGADILERHDIIGDDWPAPYFPFDMDFEFTQYCEKLVEKFL</sequence>
<evidence type="ECO:0000313" key="1">
    <source>
        <dbReference type="EMBL" id="GAG53568.1"/>
    </source>
</evidence>
<name>X0YZB2_9ZZZZ</name>
<dbReference type="EMBL" id="BART01008278">
    <property type="protein sequence ID" value="GAG53568.1"/>
    <property type="molecule type" value="Genomic_DNA"/>
</dbReference>